<evidence type="ECO:0000256" key="1">
    <source>
        <dbReference type="SAM" id="SignalP"/>
    </source>
</evidence>
<dbReference type="InterPro" id="IPR035437">
    <property type="entry name" value="SNase_OB-fold_sf"/>
</dbReference>
<dbReference type="EMBL" id="JBHUEY010000006">
    <property type="protein sequence ID" value="MFD1785514.1"/>
    <property type="molecule type" value="Genomic_DNA"/>
</dbReference>
<keyword evidence="1" id="KW-0732">Signal</keyword>
<evidence type="ECO:0000313" key="2">
    <source>
        <dbReference type="EMBL" id="MFD1785514.1"/>
    </source>
</evidence>
<comment type="caution">
    <text evidence="2">The sequence shown here is derived from an EMBL/GenBank/DDBJ whole genome shotgun (WGS) entry which is preliminary data.</text>
</comment>
<dbReference type="Proteomes" id="UP001597237">
    <property type="component" value="Unassembled WGS sequence"/>
</dbReference>
<dbReference type="Gene3D" id="2.40.50.90">
    <property type="match status" value="1"/>
</dbReference>
<dbReference type="SUPFAM" id="SSF50199">
    <property type="entry name" value="Staphylococcal nuclease"/>
    <property type="match status" value="1"/>
</dbReference>
<feature type="chain" id="PRO_5046282533" evidence="1">
    <location>
        <begin position="20"/>
        <end position="135"/>
    </location>
</feature>
<accession>A0ABW4N7N8</accession>
<name>A0ABW4N7N8_9CAUL</name>
<organism evidence="2 3">
    <name type="scientific">Phenylobacterium terrae</name>
    <dbReference type="NCBI Taxonomy" id="2665495"/>
    <lineage>
        <taxon>Bacteria</taxon>
        <taxon>Pseudomonadati</taxon>
        <taxon>Pseudomonadota</taxon>
        <taxon>Alphaproteobacteria</taxon>
        <taxon>Caulobacterales</taxon>
        <taxon>Caulobacteraceae</taxon>
        <taxon>Phenylobacterium</taxon>
    </lineage>
</organism>
<reference evidence="3" key="1">
    <citation type="journal article" date="2019" name="Int. J. Syst. Evol. Microbiol.">
        <title>The Global Catalogue of Microorganisms (GCM) 10K type strain sequencing project: providing services to taxonomists for standard genome sequencing and annotation.</title>
        <authorList>
            <consortium name="The Broad Institute Genomics Platform"/>
            <consortium name="The Broad Institute Genome Sequencing Center for Infectious Disease"/>
            <person name="Wu L."/>
            <person name="Ma J."/>
        </authorList>
    </citation>
    <scope>NUCLEOTIDE SEQUENCE [LARGE SCALE GENOMIC DNA]</scope>
    <source>
        <strain evidence="3">DFY28</strain>
    </source>
</reference>
<sequence>MRRRLAAIVLALVPAAGHADPCEGPLPARPGVTVSGTVRYVGDGDSLCVGDGPDPARWVEVRLADFDAPELRAPGGADAKARLARLVLGRPIACVTSAGRNGRVRVHDRVIARCKVAGRPLGAQIRALGGRDGGR</sequence>
<feature type="signal peptide" evidence="1">
    <location>
        <begin position="1"/>
        <end position="19"/>
    </location>
</feature>
<protein>
    <submittedName>
        <fullName evidence="2">Thermonuclease family protein</fullName>
    </submittedName>
</protein>
<proteinExistence type="predicted"/>
<dbReference type="RefSeq" id="WP_377281574.1">
    <property type="nucleotide sequence ID" value="NZ_JBHRSI010000004.1"/>
</dbReference>
<evidence type="ECO:0000313" key="3">
    <source>
        <dbReference type="Proteomes" id="UP001597237"/>
    </source>
</evidence>
<gene>
    <name evidence="2" type="ORF">ACFSC0_19095</name>
</gene>
<keyword evidence="3" id="KW-1185">Reference proteome</keyword>